<comment type="caution">
    <text evidence="2">The sequence shown here is derived from an EMBL/GenBank/DDBJ whole genome shotgun (WGS) entry which is preliminary data.</text>
</comment>
<feature type="region of interest" description="Disordered" evidence="1">
    <location>
        <begin position="1"/>
        <end position="35"/>
    </location>
</feature>
<sequence length="274" mass="29542">GLGSEVMARGSKASSMAEEKVVTEREVSVSSSHPSMNVLRGLGNLQGAPPYSGLVSSTSQRIGVLSSGELGGRDRGPREGALTGLGAPTRDSWVEKLAEQRRGLEGGLTERRVQRRGPTERQGISAVAPLRSLVLTAREKDWLGGFPLSPGLGTSPRIQPEELENLPRVRRHCCSAHLLRFLWRNLRGSHFSARRAAAESPLRGGASASSGPPPLVRLRACSTGSRLRQPLLFFLPVSYPVTPEVEVAPGRRPRRGRKAEAESEREAEPGELLL</sequence>
<proteinExistence type="predicted"/>
<feature type="region of interest" description="Disordered" evidence="1">
    <location>
        <begin position="66"/>
        <end position="87"/>
    </location>
</feature>
<feature type="region of interest" description="Disordered" evidence="1">
    <location>
        <begin position="246"/>
        <end position="274"/>
    </location>
</feature>
<gene>
    <name evidence="2" type="ORF">EI555_004533</name>
</gene>
<reference evidence="3" key="1">
    <citation type="journal article" date="2019" name="IScience">
        <title>Narwhal Genome Reveals Long-Term Low Genetic Diversity despite Current Large Abundance Size.</title>
        <authorList>
            <person name="Westbury M.V."/>
            <person name="Petersen B."/>
            <person name="Garde E."/>
            <person name="Heide-Jorgensen M.P."/>
            <person name="Lorenzen E.D."/>
        </authorList>
    </citation>
    <scope>NUCLEOTIDE SEQUENCE [LARGE SCALE GENOMIC DNA]</scope>
</reference>
<protein>
    <submittedName>
        <fullName evidence="2">Uncharacterized protein</fullName>
    </submittedName>
</protein>
<accession>A0A4U1FRP9</accession>
<organism evidence="2 3">
    <name type="scientific">Monodon monoceros</name>
    <name type="common">Narwhal</name>
    <name type="synonym">Ceratodon monodon</name>
    <dbReference type="NCBI Taxonomy" id="40151"/>
    <lineage>
        <taxon>Eukaryota</taxon>
        <taxon>Metazoa</taxon>
        <taxon>Chordata</taxon>
        <taxon>Craniata</taxon>
        <taxon>Vertebrata</taxon>
        <taxon>Euteleostomi</taxon>
        <taxon>Mammalia</taxon>
        <taxon>Eutheria</taxon>
        <taxon>Laurasiatheria</taxon>
        <taxon>Artiodactyla</taxon>
        <taxon>Whippomorpha</taxon>
        <taxon>Cetacea</taxon>
        <taxon>Odontoceti</taxon>
        <taxon>Monodontidae</taxon>
        <taxon>Monodon</taxon>
    </lineage>
</organism>
<feature type="region of interest" description="Disordered" evidence="1">
    <location>
        <begin position="197"/>
        <end position="217"/>
    </location>
</feature>
<evidence type="ECO:0000313" key="3">
    <source>
        <dbReference type="Proteomes" id="UP000308365"/>
    </source>
</evidence>
<feature type="non-terminal residue" evidence="2">
    <location>
        <position position="1"/>
    </location>
</feature>
<dbReference type="Proteomes" id="UP000308365">
    <property type="component" value="Unassembled WGS sequence"/>
</dbReference>
<dbReference type="EMBL" id="RWIC01000023">
    <property type="protein sequence ID" value="TKC52674.1"/>
    <property type="molecule type" value="Genomic_DNA"/>
</dbReference>
<name>A0A4U1FRP9_MONMO</name>
<feature type="compositionally biased region" description="Basic and acidic residues" evidence="1">
    <location>
        <begin position="258"/>
        <end position="268"/>
    </location>
</feature>
<evidence type="ECO:0000313" key="2">
    <source>
        <dbReference type="EMBL" id="TKC52674.1"/>
    </source>
</evidence>
<evidence type="ECO:0000256" key="1">
    <source>
        <dbReference type="SAM" id="MobiDB-lite"/>
    </source>
</evidence>
<dbReference type="AlphaFoldDB" id="A0A4U1FRP9"/>
<feature type="compositionally biased region" description="Basic and acidic residues" evidence="1">
    <location>
        <begin position="17"/>
        <end position="27"/>
    </location>
</feature>